<dbReference type="PANTHER" id="PTHR23531:SF1">
    <property type="entry name" value="QUINOLENE RESISTANCE PROTEIN NORA"/>
    <property type="match status" value="1"/>
</dbReference>
<evidence type="ECO:0000313" key="6">
    <source>
        <dbReference type="EMBL" id="RRJ87712.1"/>
    </source>
</evidence>
<dbReference type="RefSeq" id="WP_125020112.1">
    <property type="nucleotide sequence ID" value="NZ_RQVQ01000049.1"/>
</dbReference>
<feature type="transmembrane region" description="Helical" evidence="4">
    <location>
        <begin position="268"/>
        <end position="286"/>
    </location>
</feature>
<dbReference type="Proteomes" id="UP000275719">
    <property type="component" value="Unassembled WGS sequence"/>
</dbReference>
<gene>
    <name evidence="6" type="ORF">EG240_14700</name>
</gene>
<feature type="transmembrane region" description="Helical" evidence="4">
    <location>
        <begin position="331"/>
        <end position="352"/>
    </location>
</feature>
<feature type="transmembrane region" description="Helical" evidence="4">
    <location>
        <begin position="204"/>
        <end position="226"/>
    </location>
</feature>
<dbReference type="Gene3D" id="1.20.1250.20">
    <property type="entry name" value="MFS general substrate transporter like domains"/>
    <property type="match status" value="1"/>
</dbReference>
<dbReference type="PANTHER" id="PTHR23531">
    <property type="entry name" value="QUINOLENE RESISTANCE PROTEIN NORA"/>
    <property type="match status" value="1"/>
</dbReference>
<evidence type="ECO:0000256" key="3">
    <source>
        <dbReference type="ARBA" id="ARBA00023136"/>
    </source>
</evidence>
<dbReference type="AlphaFoldDB" id="A0A3P3VY25"/>
<feature type="transmembrane region" description="Helical" evidence="4">
    <location>
        <begin position="134"/>
        <end position="157"/>
    </location>
</feature>
<dbReference type="GO" id="GO:0022857">
    <property type="term" value="F:transmembrane transporter activity"/>
    <property type="evidence" value="ECO:0007669"/>
    <property type="project" value="InterPro"/>
</dbReference>
<dbReference type="PROSITE" id="PS50850">
    <property type="entry name" value="MFS"/>
    <property type="match status" value="1"/>
</dbReference>
<feature type="transmembrane region" description="Helical" evidence="4">
    <location>
        <begin position="108"/>
        <end position="127"/>
    </location>
</feature>
<dbReference type="EMBL" id="RQVQ01000049">
    <property type="protein sequence ID" value="RRJ87712.1"/>
    <property type="molecule type" value="Genomic_DNA"/>
</dbReference>
<sequence length="388" mass="43672">MEKLWSKDFILTNLSNFLMAFAFYLIGTTMPFYIEEQFHTTESETGLILASYIIATLILRPFSGFIVDTFSRKKVYIIAYFLFVFVYFGYMWASTITLFIIARMMHGGVWSVITTASSTIAIDVIPAKRRGEGIGFFGLTTTLAMAVGPFIGLYLYEHFDFDYNFYSTIFFGIIGLLTALLIKVPVREIKTKTVISLDRFILKAAIPIGINLLFTAICYGMLFTYAAKYGMQLGIENIGLFFLFMAVGMMATRFFAGKLLDKGYVNQLMIASQATIALSFLLFGIANSEVLFFTSALFIGFGYGIASPTYQTMFVNMGTNDQRGTANSTFFSFYDLGIGLGMVLSGFMATYFNNEFKYLFLICSASATIGIFYYLLISKNIYRIKKNN</sequence>
<feature type="domain" description="Major facilitator superfamily (MFS) profile" evidence="5">
    <location>
        <begin position="8"/>
        <end position="382"/>
    </location>
</feature>
<evidence type="ECO:0000256" key="1">
    <source>
        <dbReference type="ARBA" id="ARBA00022692"/>
    </source>
</evidence>
<feature type="transmembrane region" description="Helical" evidence="4">
    <location>
        <begin position="292"/>
        <end position="310"/>
    </location>
</feature>
<keyword evidence="7" id="KW-1185">Reference proteome</keyword>
<organism evidence="6 7">
    <name type="scientific">Paenimyroides tangerinum</name>
    <dbReference type="NCBI Taxonomy" id="2488728"/>
    <lineage>
        <taxon>Bacteria</taxon>
        <taxon>Pseudomonadati</taxon>
        <taxon>Bacteroidota</taxon>
        <taxon>Flavobacteriia</taxon>
        <taxon>Flavobacteriales</taxon>
        <taxon>Flavobacteriaceae</taxon>
        <taxon>Paenimyroides</taxon>
    </lineage>
</organism>
<name>A0A3P3VY25_9FLAO</name>
<accession>A0A3P3VY25</accession>
<dbReference type="InterPro" id="IPR011701">
    <property type="entry name" value="MFS"/>
</dbReference>
<keyword evidence="3 4" id="KW-0472">Membrane</keyword>
<dbReference type="SUPFAM" id="SSF103473">
    <property type="entry name" value="MFS general substrate transporter"/>
    <property type="match status" value="1"/>
</dbReference>
<evidence type="ECO:0000259" key="5">
    <source>
        <dbReference type="PROSITE" id="PS50850"/>
    </source>
</evidence>
<dbReference type="Pfam" id="PF07690">
    <property type="entry name" value="MFS_1"/>
    <property type="match status" value="1"/>
</dbReference>
<dbReference type="CDD" id="cd17489">
    <property type="entry name" value="MFS_YfcJ_like"/>
    <property type="match status" value="1"/>
</dbReference>
<proteinExistence type="predicted"/>
<reference evidence="6 7" key="1">
    <citation type="submission" date="2018-11" db="EMBL/GenBank/DDBJ databases">
        <title>Flavobacterium sp. nov., YIM 102701-2 draft genome.</title>
        <authorList>
            <person name="Li G."/>
            <person name="Jiang Y."/>
        </authorList>
    </citation>
    <scope>NUCLEOTIDE SEQUENCE [LARGE SCALE GENOMIC DNA]</scope>
    <source>
        <strain evidence="6 7">YIM 102701-2</strain>
    </source>
</reference>
<feature type="transmembrane region" description="Helical" evidence="4">
    <location>
        <begin position="46"/>
        <end position="67"/>
    </location>
</feature>
<dbReference type="InterPro" id="IPR020846">
    <property type="entry name" value="MFS_dom"/>
</dbReference>
<dbReference type="InterPro" id="IPR036259">
    <property type="entry name" value="MFS_trans_sf"/>
</dbReference>
<feature type="transmembrane region" description="Helical" evidence="4">
    <location>
        <begin position="238"/>
        <end position="256"/>
    </location>
</feature>
<evidence type="ECO:0000256" key="2">
    <source>
        <dbReference type="ARBA" id="ARBA00022989"/>
    </source>
</evidence>
<keyword evidence="2 4" id="KW-1133">Transmembrane helix</keyword>
<dbReference type="InterPro" id="IPR052714">
    <property type="entry name" value="MFS_Exporter"/>
</dbReference>
<comment type="caution">
    <text evidence="6">The sequence shown here is derived from an EMBL/GenBank/DDBJ whole genome shotgun (WGS) entry which is preliminary data.</text>
</comment>
<feature type="transmembrane region" description="Helical" evidence="4">
    <location>
        <begin position="163"/>
        <end position="184"/>
    </location>
</feature>
<feature type="transmembrane region" description="Helical" evidence="4">
    <location>
        <begin position="79"/>
        <end position="102"/>
    </location>
</feature>
<evidence type="ECO:0000313" key="7">
    <source>
        <dbReference type="Proteomes" id="UP000275719"/>
    </source>
</evidence>
<protein>
    <submittedName>
        <fullName evidence="6">MFS transporter</fullName>
    </submittedName>
</protein>
<dbReference type="OrthoDB" id="9812221at2"/>
<feature type="transmembrane region" description="Helical" evidence="4">
    <location>
        <begin position="12"/>
        <end position="34"/>
    </location>
</feature>
<evidence type="ECO:0000256" key="4">
    <source>
        <dbReference type="SAM" id="Phobius"/>
    </source>
</evidence>
<feature type="transmembrane region" description="Helical" evidence="4">
    <location>
        <begin position="358"/>
        <end position="377"/>
    </location>
</feature>
<keyword evidence="1 4" id="KW-0812">Transmembrane</keyword>